<dbReference type="RefSeq" id="WP_106926826.1">
    <property type="nucleotide sequence ID" value="NZ_CABMMU010000007.1"/>
</dbReference>
<keyword evidence="3" id="KW-1185">Reference proteome</keyword>
<evidence type="ECO:0000313" key="2">
    <source>
        <dbReference type="EMBL" id="PSR46675.1"/>
    </source>
</evidence>
<sequence length="49" mass="5408">MNSVLSRIVELIGWVVLGFSVLLLFIAHHIDDYKSPEPAATATVSLQKK</sequence>
<gene>
    <name evidence="2" type="primary">blr</name>
    <name evidence="2" type="ORF">C8256_11370</name>
</gene>
<evidence type="ECO:0000313" key="3">
    <source>
        <dbReference type="Proteomes" id="UP000240892"/>
    </source>
</evidence>
<keyword evidence="1" id="KW-0812">Transmembrane</keyword>
<dbReference type="NCBIfam" id="NF033231">
    <property type="entry name" value="small_Blr"/>
    <property type="match status" value="1"/>
</dbReference>
<proteinExistence type="predicted"/>
<reference evidence="2 3" key="1">
    <citation type="submission" date="2018-03" db="EMBL/GenBank/DDBJ databases">
        <title>First report of an OXA-48+CTX-M-M-producing Kluyvera ascorbata clone recovered from patients admitted in a University Hospital in Madrid, Spain.</title>
        <authorList>
            <person name="Hernandez-Garcia M."/>
            <person name="Leon-Sampedro R."/>
            <person name="Perez-Viso B."/>
            <person name="Morosini M.I."/>
            <person name="Lopez-Fresnena N."/>
            <person name="Coque T.M."/>
            <person name="Bonten M."/>
            <person name="Malhotra-Kumar S."/>
            <person name="Ruiz-Garbajosa P."/>
            <person name="Canton R."/>
        </authorList>
    </citation>
    <scope>NUCLEOTIDE SEQUENCE [LARGE SCALE GENOMIC DNA]</scope>
    <source>
        <strain evidence="2 3">KA2</strain>
    </source>
</reference>
<name>A0A2T2Y2A7_9ENTR</name>
<keyword evidence="1" id="KW-1133">Transmembrane helix</keyword>
<organism evidence="2 3">
    <name type="scientific">Kluyvera genomosp. 2</name>
    <dbReference type="NCBI Taxonomy" id="2774054"/>
    <lineage>
        <taxon>Bacteria</taxon>
        <taxon>Pseudomonadati</taxon>
        <taxon>Pseudomonadota</taxon>
        <taxon>Gammaproteobacteria</taxon>
        <taxon>Enterobacterales</taxon>
        <taxon>Enterobacteriaceae</taxon>
        <taxon>Kluyvera</taxon>
    </lineage>
</organism>
<accession>A0A2T2Y2A7</accession>
<evidence type="ECO:0000256" key="1">
    <source>
        <dbReference type="SAM" id="Phobius"/>
    </source>
</evidence>
<keyword evidence="1" id="KW-0472">Membrane</keyword>
<dbReference type="Proteomes" id="UP000240892">
    <property type="component" value="Unassembled WGS sequence"/>
</dbReference>
<dbReference type="EMBL" id="PYHO01000007">
    <property type="protein sequence ID" value="PSR46675.1"/>
    <property type="molecule type" value="Genomic_DNA"/>
</dbReference>
<protein>
    <submittedName>
        <fullName evidence="2">Division septum protein Blr</fullName>
    </submittedName>
</protein>
<dbReference type="AlphaFoldDB" id="A0A2T2Y2A7"/>
<dbReference type="InterPro" id="IPR049597">
    <property type="entry name" value="Blr-like"/>
</dbReference>
<comment type="caution">
    <text evidence="2">The sequence shown here is derived from an EMBL/GenBank/DDBJ whole genome shotgun (WGS) entry which is preliminary data.</text>
</comment>
<dbReference type="Pfam" id="PF24673">
    <property type="entry name" value="Blr_divisome"/>
    <property type="match status" value="1"/>
</dbReference>
<feature type="transmembrane region" description="Helical" evidence="1">
    <location>
        <begin position="12"/>
        <end position="30"/>
    </location>
</feature>